<dbReference type="PROSITE" id="PS51215">
    <property type="entry name" value="AWS"/>
    <property type="match status" value="1"/>
</dbReference>
<feature type="domain" description="AWS" evidence="2">
    <location>
        <begin position="100"/>
        <end position="150"/>
    </location>
</feature>
<dbReference type="InterPro" id="IPR046341">
    <property type="entry name" value="SET_dom_sf"/>
</dbReference>
<reference evidence="3 4" key="1">
    <citation type="submission" date="2018-08" db="EMBL/GenBank/DDBJ databases">
        <title>Genomic investigation of the strawberry pathogen Phytophthora fragariae indicates pathogenicity is determined by transcriptional variation in three key races.</title>
        <authorList>
            <person name="Adams T.M."/>
            <person name="Armitage A.D."/>
            <person name="Sobczyk M.K."/>
            <person name="Bates H.J."/>
            <person name="Dunwell J.M."/>
            <person name="Nellist C.F."/>
            <person name="Harrison R.J."/>
        </authorList>
    </citation>
    <scope>NUCLEOTIDE SEQUENCE [LARGE SCALE GENOMIC DNA]</scope>
    <source>
        <strain evidence="3 4">NOV-71</strain>
    </source>
</reference>
<dbReference type="Gene3D" id="2.170.270.10">
    <property type="entry name" value="SET domain"/>
    <property type="match status" value="1"/>
</dbReference>
<accession>A0A6A3TVM2</accession>
<dbReference type="EMBL" id="QXFZ01000005">
    <property type="protein sequence ID" value="KAE9141350.1"/>
    <property type="molecule type" value="Genomic_DNA"/>
</dbReference>
<evidence type="ECO:0000313" key="4">
    <source>
        <dbReference type="Proteomes" id="UP000441208"/>
    </source>
</evidence>
<dbReference type="InterPro" id="IPR006560">
    <property type="entry name" value="AWS_dom"/>
</dbReference>
<proteinExistence type="predicted"/>
<dbReference type="Proteomes" id="UP000441208">
    <property type="component" value="Unassembled WGS sequence"/>
</dbReference>
<evidence type="ECO:0000256" key="1">
    <source>
        <dbReference type="ARBA" id="ARBA00022691"/>
    </source>
</evidence>
<gene>
    <name evidence="3" type="ORF">PF007_g268</name>
</gene>
<protein>
    <recommendedName>
        <fullName evidence="2">AWS domain-containing protein</fullName>
    </recommendedName>
</protein>
<evidence type="ECO:0000259" key="2">
    <source>
        <dbReference type="PROSITE" id="PS51215"/>
    </source>
</evidence>
<keyword evidence="1" id="KW-0949">S-adenosyl-L-methionine</keyword>
<evidence type="ECO:0000313" key="3">
    <source>
        <dbReference type="EMBL" id="KAE9141350.1"/>
    </source>
</evidence>
<dbReference type="AlphaFoldDB" id="A0A6A3TVM2"/>
<name>A0A6A3TVM2_9STRA</name>
<sequence length="190" mass="21757">MVNDAAEDYYQRRTRLRIQSDRSWSKLATISVTRLASTYFFFFWKTVLMPQDTRRQLTIESTFAVEDDGAQRLSSRYQQGRIRDERSVLQAFAEYDDVDQNMTIFRTAPAKDVLGNCGESCENRASQTECLQGHCFTRTRCGNQRFQEGTHVALGLRSVELRGITLVADEHIAQGIAFLGQIVRNASEQK</sequence>
<dbReference type="SUPFAM" id="SSF82199">
    <property type="entry name" value="SET domain"/>
    <property type="match status" value="1"/>
</dbReference>
<dbReference type="GO" id="GO:0042054">
    <property type="term" value="F:histone methyltransferase activity"/>
    <property type="evidence" value="ECO:0007669"/>
    <property type="project" value="InterPro"/>
</dbReference>
<dbReference type="GO" id="GO:0005634">
    <property type="term" value="C:nucleus"/>
    <property type="evidence" value="ECO:0007669"/>
    <property type="project" value="InterPro"/>
</dbReference>
<organism evidence="3 4">
    <name type="scientific">Phytophthora fragariae</name>
    <dbReference type="NCBI Taxonomy" id="53985"/>
    <lineage>
        <taxon>Eukaryota</taxon>
        <taxon>Sar</taxon>
        <taxon>Stramenopiles</taxon>
        <taxon>Oomycota</taxon>
        <taxon>Peronosporomycetes</taxon>
        <taxon>Peronosporales</taxon>
        <taxon>Peronosporaceae</taxon>
        <taxon>Phytophthora</taxon>
    </lineage>
</organism>
<dbReference type="Pfam" id="PF17907">
    <property type="entry name" value="AWS"/>
    <property type="match status" value="1"/>
</dbReference>
<comment type="caution">
    <text evidence="3">The sequence shown here is derived from an EMBL/GenBank/DDBJ whole genome shotgun (WGS) entry which is preliminary data.</text>
</comment>